<evidence type="ECO:0000256" key="4">
    <source>
        <dbReference type="ARBA" id="ARBA00022989"/>
    </source>
</evidence>
<dbReference type="InterPro" id="IPR001123">
    <property type="entry name" value="LeuE-type"/>
</dbReference>
<reference evidence="7 8" key="1">
    <citation type="submission" date="2020-08" db="EMBL/GenBank/DDBJ databases">
        <title>Genomic Encyclopedia of Type Strains, Phase IV (KMG-IV): sequencing the most valuable type-strain genomes for metagenomic binning, comparative biology and taxonomic classification.</title>
        <authorList>
            <person name="Goeker M."/>
        </authorList>
    </citation>
    <scope>NUCLEOTIDE SEQUENCE [LARGE SCALE GENOMIC DNA]</scope>
    <source>
        <strain evidence="7 8">DSM 25966</strain>
    </source>
</reference>
<organism evidence="7 8">
    <name type="scientific">Kaistia hirudinis</name>
    <dbReference type="NCBI Taxonomy" id="1293440"/>
    <lineage>
        <taxon>Bacteria</taxon>
        <taxon>Pseudomonadati</taxon>
        <taxon>Pseudomonadota</taxon>
        <taxon>Alphaproteobacteria</taxon>
        <taxon>Hyphomicrobiales</taxon>
        <taxon>Kaistiaceae</taxon>
        <taxon>Kaistia</taxon>
    </lineage>
</organism>
<keyword evidence="3 6" id="KW-0812">Transmembrane</keyword>
<dbReference type="GO" id="GO:0015171">
    <property type="term" value="F:amino acid transmembrane transporter activity"/>
    <property type="evidence" value="ECO:0007669"/>
    <property type="project" value="TreeGrafter"/>
</dbReference>
<keyword evidence="4 6" id="KW-1133">Transmembrane helix</keyword>
<evidence type="ECO:0000256" key="1">
    <source>
        <dbReference type="ARBA" id="ARBA00004651"/>
    </source>
</evidence>
<comment type="caution">
    <text evidence="7">The sequence shown here is derived from an EMBL/GenBank/DDBJ whole genome shotgun (WGS) entry which is preliminary data.</text>
</comment>
<name>A0A840APN0_9HYPH</name>
<dbReference type="Pfam" id="PF01810">
    <property type="entry name" value="LysE"/>
    <property type="match status" value="1"/>
</dbReference>
<feature type="transmembrane region" description="Helical" evidence="6">
    <location>
        <begin position="72"/>
        <end position="95"/>
    </location>
</feature>
<gene>
    <name evidence="7" type="ORF">GGR25_003368</name>
</gene>
<dbReference type="AlphaFoldDB" id="A0A840APN0"/>
<evidence type="ECO:0000256" key="6">
    <source>
        <dbReference type="SAM" id="Phobius"/>
    </source>
</evidence>
<dbReference type="Proteomes" id="UP000553963">
    <property type="component" value="Unassembled WGS sequence"/>
</dbReference>
<evidence type="ECO:0000313" key="7">
    <source>
        <dbReference type="EMBL" id="MBB3932310.1"/>
    </source>
</evidence>
<keyword evidence="5 6" id="KW-0472">Membrane</keyword>
<dbReference type="PANTHER" id="PTHR30086">
    <property type="entry name" value="ARGININE EXPORTER PROTEIN ARGO"/>
    <property type="match status" value="1"/>
</dbReference>
<evidence type="ECO:0000256" key="5">
    <source>
        <dbReference type="ARBA" id="ARBA00023136"/>
    </source>
</evidence>
<feature type="transmembrane region" description="Helical" evidence="6">
    <location>
        <begin position="147"/>
        <end position="175"/>
    </location>
</feature>
<protein>
    <submittedName>
        <fullName evidence="7">Threonine/homoserine/homoserine lactone efflux protein</fullName>
    </submittedName>
</protein>
<keyword evidence="8" id="KW-1185">Reference proteome</keyword>
<feature type="transmembrane region" description="Helical" evidence="6">
    <location>
        <begin position="41"/>
        <end position="66"/>
    </location>
</feature>
<keyword evidence="2" id="KW-1003">Cell membrane</keyword>
<sequence length="208" mass="21665">MSPLASLFAILGALLVGAISPGPSFVFVVRTSVARSRVDGLAAAVGMGVGAMTFGALALLGLRALMTEAAGLYWALKIAGGLYLVYLGVRIWLGASAPLEAMAGDGGSRSAPLRSFSLGLLTQFSNPKIVAVFGAVFAALLPADYPLWLALVLPVLIFVQETAWYAIVAFAFSSARPRALYLRARTIIDRAAGAVIGLLGLRLLIDSR</sequence>
<dbReference type="RefSeq" id="WP_183399955.1">
    <property type="nucleotide sequence ID" value="NZ_JACIDS010000004.1"/>
</dbReference>
<feature type="transmembrane region" description="Helical" evidence="6">
    <location>
        <begin position="6"/>
        <end position="29"/>
    </location>
</feature>
<proteinExistence type="predicted"/>
<feature type="transmembrane region" description="Helical" evidence="6">
    <location>
        <begin position="116"/>
        <end position="141"/>
    </location>
</feature>
<accession>A0A840APN0</accession>
<dbReference type="GO" id="GO:0005886">
    <property type="term" value="C:plasma membrane"/>
    <property type="evidence" value="ECO:0007669"/>
    <property type="project" value="UniProtKB-SubCell"/>
</dbReference>
<evidence type="ECO:0000256" key="2">
    <source>
        <dbReference type="ARBA" id="ARBA00022475"/>
    </source>
</evidence>
<evidence type="ECO:0000313" key="8">
    <source>
        <dbReference type="Proteomes" id="UP000553963"/>
    </source>
</evidence>
<evidence type="ECO:0000256" key="3">
    <source>
        <dbReference type="ARBA" id="ARBA00022692"/>
    </source>
</evidence>
<dbReference type="PANTHER" id="PTHR30086:SF19">
    <property type="entry name" value="THREONINE EFFLUX PROTEIN"/>
    <property type="match status" value="1"/>
</dbReference>
<comment type="subcellular location">
    <subcellularLocation>
        <location evidence="1">Cell membrane</location>
        <topology evidence="1">Multi-pass membrane protein</topology>
    </subcellularLocation>
</comment>
<dbReference type="EMBL" id="JACIDS010000004">
    <property type="protein sequence ID" value="MBB3932310.1"/>
    <property type="molecule type" value="Genomic_DNA"/>
</dbReference>